<dbReference type="Proteomes" id="UP000036681">
    <property type="component" value="Unplaced"/>
</dbReference>
<evidence type="ECO:0000313" key="2">
    <source>
        <dbReference type="Proteomes" id="UP000036681"/>
    </source>
</evidence>
<proteinExistence type="predicted"/>
<dbReference type="PANTHER" id="PTHR13847">
    <property type="entry name" value="SARCOSINE DEHYDROGENASE-RELATED"/>
    <property type="match status" value="1"/>
</dbReference>
<evidence type="ECO:0000313" key="3">
    <source>
        <dbReference type="WBParaSite" id="ALUE_0002061001-mRNA-1"/>
    </source>
</evidence>
<reference evidence="3" key="1">
    <citation type="submission" date="2017-02" db="UniProtKB">
        <authorList>
            <consortium name="WormBaseParasite"/>
        </authorList>
    </citation>
    <scope>IDENTIFICATION</scope>
</reference>
<accession>A0A0M3IPD2</accession>
<dbReference type="SUPFAM" id="SSF51905">
    <property type="entry name" value="FAD/NAD(P)-binding domain"/>
    <property type="match status" value="1"/>
</dbReference>
<name>A0A0M3IPD2_ASCLU</name>
<dbReference type="Pfam" id="PF01266">
    <property type="entry name" value="DAO"/>
    <property type="match status" value="1"/>
</dbReference>
<sequence>MDFRTSAGSADVVVCGGGITGTSIAYHLAKRGKRVLLFERDCIGCGGATGVSAGLVTAPMHWQDPTKQYMAKMSLDLYADLASTSNFRFHRCGRLYMARSQASEISLRRMYSRSILYNEGAELIDDPGELLYRWPVLQTEDVGLGLLSPNDLSVDAIGLCQALAERAKELGVQIFEQCAVREVILGDDSEVQAVNTDKGIIDTDRFVDAAGIVRFDYLFQDFLLLSC</sequence>
<dbReference type="PANTHER" id="PTHR13847:SF193">
    <property type="entry name" value="PYRUVATE DEHYDROGENASE PHOSPHATASE REGULATORY SUBUNIT, MITOCHONDRIAL"/>
    <property type="match status" value="1"/>
</dbReference>
<organism evidence="2 3">
    <name type="scientific">Ascaris lumbricoides</name>
    <name type="common">Giant roundworm</name>
    <dbReference type="NCBI Taxonomy" id="6252"/>
    <lineage>
        <taxon>Eukaryota</taxon>
        <taxon>Metazoa</taxon>
        <taxon>Ecdysozoa</taxon>
        <taxon>Nematoda</taxon>
        <taxon>Chromadorea</taxon>
        <taxon>Rhabditida</taxon>
        <taxon>Spirurina</taxon>
        <taxon>Ascaridomorpha</taxon>
        <taxon>Ascaridoidea</taxon>
        <taxon>Ascarididae</taxon>
        <taxon>Ascaris</taxon>
    </lineage>
</organism>
<dbReference type="WBParaSite" id="ALUE_0002061001-mRNA-1">
    <property type="protein sequence ID" value="ALUE_0002061001-mRNA-1"/>
    <property type="gene ID" value="ALUE_0002061001"/>
</dbReference>
<evidence type="ECO:0000259" key="1">
    <source>
        <dbReference type="Pfam" id="PF01266"/>
    </source>
</evidence>
<dbReference type="AlphaFoldDB" id="A0A0M3IPD2"/>
<keyword evidence="2" id="KW-1185">Reference proteome</keyword>
<protein>
    <submittedName>
        <fullName evidence="3">DAO domain-containing protein</fullName>
    </submittedName>
</protein>
<dbReference type="InterPro" id="IPR006076">
    <property type="entry name" value="FAD-dep_OxRdtase"/>
</dbReference>
<dbReference type="GO" id="GO:0005759">
    <property type="term" value="C:mitochondrial matrix"/>
    <property type="evidence" value="ECO:0007669"/>
    <property type="project" value="TreeGrafter"/>
</dbReference>
<dbReference type="InterPro" id="IPR036188">
    <property type="entry name" value="FAD/NAD-bd_sf"/>
</dbReference>
<feature type="domain" description="FAD dependent oxidoreductase" evidence="1">
    <location>
        <begin position="11"/>
        <end position="212"/>
    </location>
</feature>
<dbReference type="Gene3D" id="3.50.50.60">
    <property type="entry name" value="FAD/NAD(P)-binding domain"/>
    <property type="match status" value="2"/>
</dbReference>